<dbReference type="SUPFAM" id="SSF53335">
    <property type="entry name" value="S-adenosyl-L-methionine-dependent methyltransferases"/>
    <property type="match status" value="1"/>
</dbReference>
<dbReference type="InterPro" id="IPR010342">
    <property type="entry name" value="DUF938"/>
</dbReference>
<reference evidence="1 2" key="1">
    <citation type="submission" date="2021-05" db="EMBL/GenBank/DDBJ databases">
        <title>Genetic and Functional Diversity in Clade A Lucinid endosymbionts from the Bahamas.</title>
        <authorList>
            <person name="Giani N.M."/>
            <person name="Engel A.S."/>
            <person name="Campbell B.J."/>
        </authorList>
    </citation>
    <scope>NUCLEOTIDE SEQUENCE [LARGE SCALE GENOMIC DNA]</scope>
    <source>
        <strain evidence="1">LUC16012Gg_MoonRockCtena</strain>
    </source>
</reference>
<dbReference type="Proteomes" id="UP000770889">
    <property type="component" value="Unassembled WGS sequence"/>
</dbReference>
<accession>A0A944M798</accession>
<dbReference type="Gene3D" id="3.40.50.150">
    <property type="entry name" value="Vaccinia Virus protein VP39"/>
    <property type="match status" value="1"/>
</dbReference>
<evidence type="ECO:0000313" key="2">
    <source>
        <dbReference type="Proteomes" id="UP000770889"/>
    </source>
</evidence>
<comment type="caution">
    <text evidence="1">The sequence shown here is derived from an EMBL/GenBank/DDBJ whole genome shotgun (WGS) entry which is preliminary data.</text>
</comment>
<gene>
    <name evidence="1" type="ORF">KME65_07170</name>
</gene>
<dbReference type="PANTHER" id="PTHR20974:SF0">
    <property type="entry name" value="UPF0585 PROTEIN CG18661"/>
    <property type="match status" value="1"/>
</dbReference>
<organism evidence="1 2">
    <name type="scientific">Candidatus Thiodiazotropha taylori</name>
    <dbReference type="NCBI Taxonomy" id="2792791"/>
    <lineage>
        <taxon>Bacteria</taxon>
        <taxon>Pseudomonadati</taxon>
        <taxon>Pseudomonadota</taxon>
        <taxon>Gammaproteobacteria</taxon>
        <taxon>Chromatiales</taxon>
        <taxon>Sedimenticolaceae</taxon>
        <taxon>Candidatus Thiodiazotropha</taxon>
    </lineage>
</organism>
<dbReference type="CDD" id="cd02440">
    <property type="entry name" value="AdoMet_MTases"/>
    <property type="match status" value="1"/>
</dbReference>
<name>A0A944M798_9GAMM</name>
<evidence type="ECO:0000313" key="1">
    <source>
        <dbReference type="EMBL" id="MBT2988731.1"/>
    </source>
</evidence>
<dbReference type="Pfam" id="PF06080">
    <property type="entry name" value="DUF938"/>
    <property type="match status" value="1"/>
</dbReference>
<dbReference type="InterPro" id="IPR029063">
    <property type="entry name" value="SAM-dependent_MTases_sf"/>
</dbReference>
<protein>
    <submittedName>
        <fullName evidence="1">DUF938 domain-containing protein</fullName>
    </submittedName>
</protein>
<proteinExistence type="predicted"/>
<sequence length="197" mass="22414">MKPFCEACEENKAPILRVLLRLFRDLQAVLEIGSGSGQHAVHFAAAMPHLVWQTSDLEENHPGIRAWLEEAALVNTRDPILLDVRNDWPDEAYDGVFSANTTHIMSWPEVEGMFQGIGRVLKPEGCFALYGPFNYRGGYTSESNRNFDQWLKSRDPLSGIRDFEALNELAASNRLQLAEDVEMPVNNRILVWRRDQS</sequence>
<dbReference type="AlphaFoldDB" id="A0A944M798"/>
<dbReference type="EMBL" id="JAHHGM010000005">
    <property type="protein sequence ID" value="MBT2988731.1"/>
    <property type="molecule type" value="Genomic_DNA"/>
</dbReference>
<dbReference type="PANTHER" id="PTHR20974">
    <property type="entry name" value="UPF0585 PROTEIN CG18661"/>
    <property type="match status" value="1"/>
</dbReference>